<dbReference type="EMBL" id="SNRW01005291">
    <property type="protein sequence ID" value="KAA6385379.1"/>
    <property type="molecule type" value="Genomic_DNA"/>
</dbReference>
<name>A0A5J4VSJ2_9EUKA</name>
<comment type="caution">
    <text evidence="1">The sequence shown here is derived from an EMBL/GenBank/DDBJ whole genome shotgun (WGS) entry which is preliminary data.</text>
</comment>
<reference evidence="1 2" key="1">
    <citation type="submission" date="2019-03" db="EMBL/GenBank/DDBJ databases">
        <title>Single cell metagenomics reveals metabolic interactions within the superorganism composed of flagellate Streblomastix strix and complex community of Bacteroidetes bacteria on its surface.</title>
        <authorList>
            <person name="Treitli S.C."/>
            <person name="Kolisko M."/>
            <person name="Husnik F."/>
            <person name="Keeling P."/>
            <person name="Hampl V."/>
        </authorList>
    </citation>
    <scope>NUCLEOTIDE SEQUENCE [LARGE SCALE GENOMIC DNA]</scope>
    <source>
        <strain evidence="1">ST1C</strain>
    </source>
</reference>
<gene>
    <name evidence="1" type="ORF">EZS28_019094</name>
</gene>
<sequence>MAQGGTILVGGEDVDLNQVARIPQILKNERITLKKVIGAKQKQYFVDQIRAADQSITQKEGAAGVIGLTNKAKNRLVYDPLFSEDLRSEFFENDVMLNNEGKVVTEKFIENYQRYDQNPNVRFAEPSMQLGSLTLQISPEQINNIIMYSGSQKQKENENQRRNDEYNIQTQDEYGKCSMIEDQPPTILLTQEKLIEKQQQAIEEAPVSQENLAQIYDAGSLDLG</sequence>
<protein>
    <submittedName>
        <fullName evidence="1">Uncharacterized protein</fullName>
    </submittedName>
</protein>
<accession>A0A5J4VSJ2</accession>
<organism evidence="1 2">
    <name type="scientific">Streblomastix strix</name>
    <dbReference type="NCBI Taxonomy" id="222440"/>
    <lineage>
        <taxon>Eukaryota</taxon>
        <taxon>Metamonada</taxon>
        <taxon>Preaxostyla</taxon>
        <taxon>Oxymonadida</taxon>
        <taxon>Streblomastigidae</taxon>
        <taxon>Streblomastix</taxon>
    </lineage>
</organism>
<dbReference type="Proteomes" id="UP000324800">
    <property type="component" value="Unassembled WGS sequence"/>
</dbReference>
<evidence type="ECO:0000313" key="2">
    <source>
        <dbReference type="Proteomes" id="UP000324800"/>
    </source>
</evidence>
<proteinExistence type="predicted"/>
<evidence type="ECO:0000313" key="1">
    <source>
        <dbReference type="EMBL" id="KAA6385379.1"/>
    </source>
</evidence>
<dbReference type="AlphaFoldDB" id="A0A5J4VSJ2"/>